<evidence type="ECO:0000256" key="1">
    <source>
        <dbReference type="SAM" id="MobiDB-lite"/>
    </source>
</evidence>
<evidence type="ECO:0000313" key="3">
    <source>
        <dbReference type="Proteomes" id="UP001153365"/>
    </source>
</evidence>
<keyword evidence="3" id="KW-1185">Reference proteome</keyword>
<feature type="compositionally biased region" description="Polar residues" evidence="1">
    <location>
        <begin position="206"/>
        <end position="220"/>
    </location>
</feature>
<reference evidence="2" key="1">
    <citation type="submission" date="2022-06" db="EMBL/GenBank/DDBJ databases">
        <authorList>
            <consortium name="SYNGENTA / RWTH Aachen University"/>
        </authorList>
    </citation>
    <scope>NUCLEOTIDE SEQUENCE</scope>
</reference>
<feature type="region of interest" description="Disordered" evidence="1">
    <location>
        <begin position="198"/>
        <end position="220"/>
    </location>
</feature>
<name>A0AAV0AJ07_PHAPC</name>
<dbReference type="Proteomes" id="UP001153365">
    <property type="component" value="Unassembled WGS sequence"/>
</dbReference>
<gene>
    <name evidence="2" type="ORF">PPACK8108_LOCUS1872</name>
</gene>
<protein>
    <submittedName>
        <fullName evidence="2">Expressed protein</fullName>
    </submittedName>
</protein>
<comment type="caution">
    <text evidence="2">The sequence shown here is derived from an EMBL/GenBank/DDBJ whole genome shotgun (WGS) entry which is preliminary data.</text>
</comment>
<sequence length="355" mass="39920">MDMALWACSVVVVLVVVIYYGSRNRKPFGWGSNTHSHGGEDYIVHPTPFPHHLNLNGAASTGSYSQSNWIAPGAYGVYHSKQNKRQVNDSHGFFSNFYFQRAMSQQNQQAISNFGDSPLVHSIDIRPPDRSANVAVKENIQKLPSEKQPLASLNQVNKFQEIASISYKGKGMCEKEKSSTTEAFSARFDTANCATKSKFKQKESNSEPNNLTNSSESITKTQMISESLPKLTQEENLAINSATVQEQKVMVQSFQATSVNLNHYDQRKSINPITNEGTSRTNRENYIEAIGNEYIHDELKKEHGEDVMETLPKYTSGNGLNFNREQRISLKQDNSYIGRLNPDYRPPQTVSPRNN</sequence>
<accession>A0AAV0AJ07</accession>
<feature type="region of interest" description="Disordered" evidence="1">
    <location>
        <begin position="336"/>
        <end position="355"/>
    </location>
</feature>
<dbReference type="AlphaFoldDB" id="A0AAV0AJ07"/>
<evidence type="ECO:0000313" key="2">
    <source>
        <dbReference type="EMBL" id="CAH7667476.1"/>
    </source>
</evidence>
<proteinExistence type="predicted"/>
<organism evidence="2 3">
    <name type="scientific">Phakopsora pachyrhizi</name>
    <name type="common">Asian soybean rust disease fungus</name>
    <dbReference type="NCBI Taxonomy" id="170000"/>
    <lineage>
        <taxon>Eukaryota</taxon>
        <taxon>Fungi</taxon>
        <taxon>Dikarya</taxon>
        <taxon>Basidiomycota</taxon>
        <taxon>Pucciniomycotina</taxon>
        <taxon>Pucciniomycetes</taxon>
        <taxon>Pucciniales</taxon>
        <taxon>Phakopsoraceae</taxon>
        <taxon>Phakopsora</taxon>
    </lineage>
</organism>
<dbReference type="EMBL" id="CALTRL010000315">
    <property type="protein sequence ID" value="CAH7667476.1"/>
    <property type="molecule type" value="Genomic_DNA"/>
</dbReference>